<dbReference type="PROSITE" id="PS51257">
    <property type="entry name" value="PROKAR_LIPOPROTEIN"/>
    <property type="match status" value="1"/>
</dbReference>
<name>A0ABT3FV97_9BACT</name>
<dbReference type="RefSeq" id="WP_264503453.1">
    <property type="nucleotide sequence ID" value="NZ_JAPDDS010000018.1"/>
</dbReference>
<accession>A0ABT3FV97</accession>
<keyword evidence="4" id="KW-1185">Reference proteome</keyword>
<evidence type="ECO:0000256" key="1">
    <source>
        <dbReference type="SAM" id="MobiDB-lite"/>
    </source>
</evidence>
<keyword evidence="2" id="KW-0732">Signal</keyword>
<feature type="signal peptide" evidence="2">
    <location>
        <begin position="1"/>
        <end position="22"/>
    </location>
</feature>
<evidence type="ECO:0000256" key="2">
    <source>
        <dbReference type="SAM" id="SignalP"/>
    </source>
</evidence>
<evidence type="ECO:0000313" key="4">
    <source>
        <dbReference type="Proteomes" id="UP001207930"/>
    </source>
</evidence>
<organism evidence="3 4">
    <name type="scientific">Luteolibacter flavescens</name>
    <dbReference type="NCBI Taxonomy" id="1859460"/>
    <lineage>
        <taxon>Bacteria</taxon>
        <taxon>Pseudomonadati</taxon>
        <taxon>Verrucomicrobiota</taxon>
        <taxon>Verrucomicrobiia</taxon>
        <taxon>Verrucomicrobiales</taxon>
        <taxon>Verrucomicrobiaceae</taxon>
        <taxon>Luteolibacter</taxon>
    </lineage>
</organism>
<feature type="compositionally biased region" description="Basic and acidic residues" evidence="1">
    <location>
        <begin position="159"/>
        <end position="171"/>
    </location>
</feature>
<dbReference type="Proteomes" id="UP001207930">
    <property type="component" value="Unassembled WGS sequence"/>
</dbReference>
<evidence type="ECO:0000313" key="3">
    <source>
        <dbReference type="EMBL" id="MCW1887498.1"/>
    </source>
</evidence>
<comment type="caution">
    <text evidence="3">The sequence shown here is derived from an EMBL/GenBank/DDBJ whole genome shotgun (WGS) entry which is preliminary data.</text>
</comment>
<dbReference type="EMBL" id="JAPDDS010000018">
    <property type="protein sequence ID" value="MCW1887498.1"/>
    <property type="molecule type" value="Genomic_DNA"/>
</dbReference>
<evidence type="ECO:0008006" key="5">
    <source>
        <dbReference type="Google" id="ProtNLM"/>
    </source>
</evidence>
<feature type="region of interest" description="Disordered" evidence="1">
    <location>
        <begin position="157"/>
        <end position="178"/>
    </location>
</feature>
<sequence>MKRALQFCGAALLALFTTSCFEQESTVSLNKDGSGTITQTILISAEMVEMAAQSGQDPTKDMVDKKKAEEQAAKMGEGVTVEKVEALEKGGKKGAIVVFAFKDINKVKYSFSDALSGMQEEGAGGPGGDAPDADGKKAAEEPIKFTYKDGELVMTVPQDKAKDGDKKAGEEAKEDDAEDPMAAQMMEMMKEMFKDMRVTFKLEIPGGIAESNASHVSGTTVTIMDVPFGKLVGDPANMKKLQSMKDAKPEEVAAAFKDVEGLKIETKEEIKVKLK</sequence>
<proteinExistence type="predicted"/>
<gene>
    <name evidence="3" type="ORF">OKA04_22370</name>
</gene>
<protein>
    <recommendedName>
        <fullName evidence="5">Lipoprotein</fullName>
    </recommendedName>
</protein>
<feature type="chain" id="PRO_5046311476" description="Lipoprotein" evidence="2">
    <location>
        <begin position="23"/>
        <end position="275"/>
    </location>
</feature>
<reference evidence="3 4" key="1">
    <citation type="submission" date="2022-10" db="EMBL/GenBank/DDBJ databases">
        <title>Luteolibacter flavescens strain MCCC 1K03193, whole genome shotgun sequencing project.</title>
        <authorList>
            <person name="Zhao G."/>
            <person name="Shen L."/>
        </authorList>
    </citation>
    <scope>NUCLEOTIDE SEQUENCE [LARGE SCALE GENOMIC DNA]</scope>
    <source>
        <strain evidence="3 4">MCCC 1K03193</strain>
    </source>
</reference>